<feature type="region of interest" description="Disordered" evidence="2">
    <location>
        <begin position="508"/>
        <end position="610"/>
    </location>
</feature>
<feature type="region of interest" description="Disordered" evidence="2">
    <location>
        <begin position="1"/>
        <end position="169"/>
    </location>
</feature>
<reference evidence="3" key="1">
    <citation type="submission" date="2020-07" db="EMBL/GenBank/DDBJ databases">
        <authorList>
            <person name="Nieuwenhuis M."/>
            <person name="Van De Peppel L.J.J."/>
        </authorList>
    </citation>
    <scope>NUCLEOTIDE SEQUENCE</scope>
    <source>
        <strain evidence="3">AP01</strain>
        <tissue evidence="3">Mycelium</tissue>
    </source>
</reference>
<evidence type="ECO:0000256" key="1">
    <source>
        <dbReference type="SAM" id="Coils"/>
    </source>
</evidence>
<feature type="compositionally biased region" description="Basic and acidic residues" evidence="2">
    <location>
        <begin position="109"/>
        <end position="120"/>
    </location>
</feature>
<feature type="compositionally biased region" description="Pro residues" evidence="2">
    <location>
        <begin position="524"/>
        <end position="552"/>
    </location>
</feature>
<dbReference type="AlphaFoldDB" id="A0A9P7G925"/>
<name>A0A9P7G925_9AGAR</name>
<feature type="coiled-coil region" evidence="1">
    <location>
        <begin position="278"/>
        <end position="348"/>
    </location>
</feature>
<dbReference type="OrthoDB" id="2507336at2759"/>
<proteinExistence type="predicted"/>
<keyword evidence="4" id="KW-1185">Reference proteome</keyword>
<feature type="compositionally biased region" description="Polar residues" evidence="2">
    <location>
        <begin position="23"/>
        <end position="37"/>
    </location>
</feature>
<evidence type="ECO:0000313" key="3">
    <source>
        <dbReference type="EMBL" id="KAG5645169.1"/>
    </source>
</evidence>
<evidence type="ECO:0000313" key="4">
    <source>
        <dbReference type="Proteomes" id="UP000775547"/>
    </source>
</evidence>
<organism evidence="3 4">
    <name type="scientific">Asterophora parasitica</name>
    <dbReference type="NCBI Taxonomy" id="117018"/>
    <lineage>
        <taxon>Eukaryota</taxon>
        <taxon>Fungi</taxon>
        <taxon>Dikarya</taxon>
        <taxon>Basidiomycota</taxon>
        <taxon>Agaricomycotina</taxon>
        <taxon>Agaricomycetes</taxon>
        <taxon>Agaricomycetidae</taxon>
        <taxon>Agaricales</taxon>
        <taxon>Tricholomatineae</taxon>
        <taxon>Lyophyllaceae</taxon>
        <taxon>Asterophora</taxon>
    </lineage>
</organism>
<protein>
    <submittedName>
        <fullName evidence="3">Uncharacterized protein</fullName>
    </submittedName>
</protein>
<feature type="compositionally biased region" description="Basic and acidic residues" evidence="2">
    <location>
        <begin position="154"/>
        <end position="169"/>
    </location>
</feature>
<sequence>MYSYPDGPLREGGSLHRVPTGRTGRSQSRSGDFSHSQYGDDVHPEDETLANLGHTATNLVRQPTNVSHVPSNISRHPSQATHHTSSPAVPVPSHLSNVGASHLPTVGVEGHERPSDDEGRPLPVPSHPVTPGRRTNSIRSRHDTATPLPDDLSEVEREQERAHRLDEAERELHNAARSVLDADDQREQEYRLNEADRDRVFQEGEERRHREARERAELIWDEFHNRIAALPAPPPSTEPAVHQMANVTAETAGGDGVSVHSRETVAQQAASQHAIDILDTVKAERDEFAREREAAAREREILLEQATMDRLQQAEAQELRIKGLEDELAAVRAELASEKEQRMLIETEQRERESSALLERDEAVRNQLGDITNLVQEQCDVSERKSELADARWAEKQNRRSEKDQKMLDMEALVRKLAQDMEETRDLVLEAKVSRERGPDLDDVIKTLQEQNAEQRAVLTELSNGWREDCARYHQETIASVQSTANEQVTFNVQGYLDEFSKALASESKYGPGGEFDPEWKPAPGAPGGPPMDPPQPPPEDPPAPEIPPPAKPGWRKVTPKTPRVRKPKKEAAPAPPMPPPPPQAGPSNMMMHHAFRPDPRTSWNTWHRM</sequence>
<evidence type="ECO:0000256" key="2">
    <source>
        <dbReference type="SAM" id="MobiDB-lite"/>
    </source>
</evidence>
<gene>
    <name evidence="3" type="ORF">DXG03_006793</name>
</gene>
<comment type="caution">
    <text evidence="3">The sequence shown here is derived from an EMBL/GenBank/DDBJ whole genome shotgun (WGS) entry which is preliminary data.</text>
</comment>
<feature type="compositionally biased region" description="Basic residues" evidence="2">
    <location>
        <begin position="554"/>
        <end position="569"/>
    </location>
</feature>
<dbReference type="Proteomes" id="UP000775547">
    <property type="component" value="Unassembled WGS sequence"/>
</dbReference>
<accession>A0A9P7G925</accession>
<keyword evidence="1" id="KW-0175">Coiled coil</keyword>
<dbReference type="EMBL" id="JABCKV010000047">
    <property type="protein sequence ID" value="KAG5645169.1"/>
    <property type="molecule type" value="Genomic_DNA"/>
</dbReference>
<feature type="compositionally biased region" description="Pro residues" evidence="2">
    <location>
        <begin position="574"/>
        <end position="585"/>
    </location>
</feature>
<feature type="compositionally biased region" description="Polar residues" evidence="2">
    <location>
        <begin position="54"/>
        <end position="87"/>
    </location>
</feature>
<reference evidence="3" key="2">
    <citation type="submission" date="2021-10" db="EMBL/GenBank/DDBJ databases">
        <title>Phylogenomics reveals ancestral predisposition of the termite-cultivated fungus Termitomyces towards a domesticated lifestyle.</title>
        <authorList>
            <person name="Auxier B."/>
            <person name="Grum-Grzhimaylo A."/>
            <person name="Cardenas M.E."/>
            <person name="Lodge J.D."/>
            <person name="Laessoe T."/>
            <person name="Pedersen O."/>
            <person name="Smith M.E."/>
            <person name="Kuyper T.W."/>
            <person name="Franco-Molano E.A."/>
            <person name="Baroni T.J."/>
            <person name="Aanen D.K."/>
        </authorList>
    </citation>
    <scope>NUCLEOTIDE SEQUENCE</scope>
    <source>
        <strain evidence="3">AP01</strain>
        <tissue evidence="3">Mycelium</tissue>
    </source>
</reference>